<dbReference type="Proteomes" id="UP000249789">
    <property type="component" value="Unassembled WGS sequence"/>
</dbReference>
<dbReference type="VEuPathDB" id="FungiDB:BO72DRAFT_498616"/>
<dbReference type="GeneID" id="63866120"/>
<dbReference type="OrthoDB" id="5370059at2759"/>
<dbReference type="RefSeq" id="XP_040798989.1">
    <property type="nucleotide sequence ID" value="XM_040948787.1"/>
</dbReference>
<organism evidence="2 3">
    <name type="scientific">Aspergillus fijiensis CBS 313.89</name>
    <dbReference type="NCBI Taxonomy" id="1448319"/>
    <lineage>
        <taxon>Eukaryota</taxon>
        <taxon>Fungi</taxon>
        <taxon>Dikarya</taxon>
        <taxon>Ascomycota</taxon>
        <taxon>Pezizomycotina</taxon>
        <taxon>Eurotiomycetes</taxon>
        <taxon>Eurotiomycetidae</taxon>
        <taxon>Eurotiales</taxon>
        <taxon>Aspergillaceae</taxon>
        <taxon>Aspergillus</taxon>
    </lineage>
</organism>
<keyword evidence="1" id="KW-0677">Repeat</keyword>
<dbReference type="PANTHER" id="PTHR22870">
    <property type="entry name" value="REGULATOR OF CHROMOSOME CONDENSATION"/>
    <property type="match status" value="1"/>
</dbReference>
<evidence type="ECO:0000256" key="1">
    <source>
        <dbReference type="ARBA" id="ARBA00022737"/>
    </source>
</evidence>
<evidence type="ECO:0008006" key="4">
    <source>
        <dbReference type="Google" id="ProtNLM"/>
    </source>
</evidence>
<proteinExistence type="predicted"/>
<evidence type="ECO:0000313" key="3">
    <source>
        <dbReference type="Proteomes" id="UP000249789"/>
    </source>
</evidence>
<dbReference type="InterPro" id="IPR000408">
    <property type="entry name" value="Reg_chr_condens"/>
</dbReference>
<sequence length="393" mass="43341">MQLFACGENSDGSLGEPRACRRRNVAFHHRGHPDLDLEYTPHCPLWVLRPKKVLEGKEIRPINCDTGSAFFDVDGDLRHFGWGSLSKSQRAGSGSHRIDDKGIKHIAARRVGDWNPDLVSGAVAMVFADDRKTVLSWGSWQHMCSFLENPIGSPPPTHAATFASPVIQLTSEFAALTEAGEVFQWGDELLEQPPAVPDDEEGFGQAEFAARILNGPITSWPARPPRRLNYKPHKLPLLPIKEPSTGRAYATAITHTGDLYVMGSKRGHWPDIEDANPRKALEFQPATIPPDKLAKTHSLRMKHAAAGGRHVVAVATDGSLWSAGDGLSGQLGIGVRQFGLCTADDVVDMEANETEEKFAVKWERMEVEALRDRECVAVFANEQQTFIFTRDPN</sequence>
<reference evidence="2 3" key="1">
    <citation type="submission" date="2018-02" db="EMBL/GenBank/DDBJ databases">
        <title>The genomes of Aspergillus section Nigri reveals drivers in fungal speciation.</title>
        <authorList>
            <consortium name="DOE Joint Genome Institute"/>
            <person name="Vesth T.C."/>
            <person name="Nybo J."/>
            <person name="Theobald S."/>
            <person name="Brandl J."/>
            <person name="Frisvad J.C."/>
            <person name="Nielsen K.F."/>
            <person name="Lyhne E.K."/>
            <person name="Kogle M.E."/>
            <person name="Kuo A."/>
            <person name="Riley R."/>
            <person name="Clum A."/>
            <person name="Nolan M."/>
            <person name="Lipzen A."/>
            <person name="Salamov A."/>
            <person name="Henrissat B."/>
            <person name="Wiebenga A."/>
            <person name="De vries R.P."/>
            <person name="Grigoriev I.V."/>
            <person name="Mortensen U.H."/>
            <person name="Andersen M.R."/>
            <person name="Baker S.E."/>
        </authorList>
    </citation>
    <scope>NUCLEOTIDE SEQUENCE [LARGE SCALE GENOMIC DNA]</scope>
    <source>
        <strain evidence="2 3">CBS 313.89</strain>
    </source>
</reference>
<keyword evidence="3" id="KW-1185">Reference proteome</keyword>
<gene>
    <name evidence="2" type="ORF">BO72DRAFT_498616</name>
</gene>
<accession>A0A8G1RKL2</accession>
<dbReference type="PANTHER" id="PTHR22870:SF408">
    <property type="entry name" value="OS09G0560450 PROTEIN"/>
    <property type="match status" value="1"/>
</dbReference>
<dbReference type="Gene3D" id="2.130.10.30">
    <property type="entry name" value="Regulator of chromosome condensation 1/beta-lactamase-inhibitor protein II"/>
    <property type="match status" value="2"/>
</dbReference>
<dbReference type="SUPFAM" id="SSF50985">
    <property type="entry name" value="RCC1/BLIP-II"/>
    <property type="match status" value="1"/>
</dbReference>
<name>A0A8G1RKL2_9EURO</name>
<dbReference type="EMBL" id="KZ824663">
    <property type="protein sequence ID" value="RAK74979.1"/>
    <property type="molecule type" value="Genomic_DNA"/>
</dbReference>
<dbReference type="InterPro" id="IPR009091">
    <property type="entry name" value="RCC1/BLIP-II"/>
</dbReference>
<evidence type="ECO:0000313" key="2">
    <source>
        <dbReference type="EMBL" id="RAK74979.1"/>
    </source>
</evidence>
<protein>
    <recommendedName>
        <fullName evidence="4">RCC1/BLIP-II</fullName>
    </recommendedName>
</protein>
<dbReference type="InterPro" id="IPR051210">
    <property type="entry name" value="Ub_ligase/GEF_domain"/>
</dbReference>
<dbReference type="PRINTS" id="PR00633">
    <property type="entry name" value="RCCNDNSATION"/>
</dbReference>
<dbReference type="AlphaFoldDB" id="A0A8G1RKL2"/>